<proteinExistence type="predicted"/>
<reference evidence="2" key="1">
    <citation type="submission" date="2016-12" db="EMBL/GenBank/DDBJ databases">
        <authorList>
            <person name="Gaudriault S."/>
        </authorList>
    </citation>
    <scope>NUCLEOTIDE SEQUENCE [LARGE SCALE GENOMIC DNA]</scope>
    <source>
        <strain evidence="2">HGB1681 (deposited as PTA-6826 in the American Type Culture Collection)</strain>
    </source>
</reference>
<dbReference type="Proteomes" id="UP000196435">
    <property type="component" value="Unassembled WGS sequence"/>
</dbReference>
<sequence length="50" mass="5881">MLCSNQLSYVAIYVDRKFYENLQKMAGVPGFEPGYARIKTWCLTAWRYPT</sequence>
<dbReference type="EMBL" id="FTLG01000076">
    <property type="protein sequence ID" value="SIP72762.1"/>
    <property type="molecule type" value="Genomic_DNA"/>
</dbReference>
<dbReference type="AlphaFoldDB" id="A0A1N6MVC6"/>
<accession>A0A1N6MVC6</accession>
<evidence type="ECO:0000313" key="2">
    <source>
        <dbReference type="Proteomes" id="UP000196435"/>
    </source>
</evidence>
<name>A0A1N6MVC6_9GAMM</name>
<organism evidence="1 2">
    <name type="scientific">Xenorhabdus innexi</name>
    <dbReference type="NCBI Taxonomy" id="290109"/>
    <lineage>
        <taxon>Bacteria</taxon>
        <taxon>Pseudomonadati</taxon>
        <taxon>Pseudomonadota</taxon>
        <taxon>Gammaproteobacteria</taxon>
        <taxon>Enterobacterales</taxon>
        <taxon>Morganellaceae</taxon>
        <taxon>Xenorhabdus</taxon>
    </lineage>
</organism>
<gene>
    <name evidence="1" type="ORF">XIS1_1670022</name>
</gene>
<evidence type="ECO:0000313" key="1">
    <source>
        <dbReference type="EMBL" id="SIP72762.1"/>
    </source>
</evidence>
<protein>
    <submittedName>
        <fullName evidence="1">Uncharacterized protein</fullName>
    </submittedName>
</protein>